<evidence type="ECO:0000256" key="5">
    <source>
        <dbReference type="ARBA" id="ARBA00022692"/>
    </source>
</evidence>
<proteinExistence type="inferred from homology"/>
<sequence length="315" mass="32961">MSQVFLNVVPIFLLILVGYGLIRLRYLKPDVGEALGDFVFRVAVPLLLFRTIAEADFSASGSPWPLWLAYFGGVAVTWSLGHLAATKAFGRDQRVGVLGGVSAAFANTVFIGLPLVSRVVGADGLVALSILIAVHLPIMMISGTLLMERAERRVNGRPPQPPLVLARGVLRSLARNPLVIGLFAGALFHLLGLPLGGPVKVALDQLVAMAAPAALVSIGMALDRYGLKGNLGLASVATFLKLVLMPAAVFGLATLLGLPADWRAALVLTAAVPTGVNAWLIANHFNVGHALASSTITLTTALGVLTVSGWAYLLL</sequence>
<reference evidence="9 10" key="1">
    <citation type="journal article" date="2017" name="Antonie Van Leeuwenhoek">
        <title>Rhizobium rhizosphaerae sp. nov., a novel species isolated from rice rhizosphere.</title>
        <authorList>
            <person name="Zhao J.J."/>
            <person name="Zhang J."/>
            <person name="Zhang R.J."/>
            <person name="Zhang C.W."/>
            <person name="Yin H.Q."/>
            <person name="Zhang X.X."/>
        </authorList>
    </citation>
    <scope>NUCLEOTIDE SEQUENCE [LARGE SCALE GENOMIC DNA]</scope>
    <source>
        <strain evidence="9 10">RD15</strain>
    </source>
</reference>
<dbReference type="EMBL" id="MSPX01000014">
    <property type="protein sequence ID" value="OQP85379.1"/>
    <property type="molecule type" value="Genomic_DNA"/>
</dbReference>
<evidence type="ECO:0000256" key="6">
    <source>
        <dbReference type="ARBA" id="ARBA00022989"/>
    </source>
</evidence>
<evidence type="ECO:0000256" key="1">
    <source>
        <dbReference type="ARBA" id="ARBA00004651"/>
    </source>
</evidence>
<feature type="transmembrane region" description="Helical" evidence="8">
    <location>
        <begin position="234"/>
        <end position="256"/>
    </location>
</feature>
<keyword evidence="10" id="KW-1185">Reference proteome</keyword>
<keyword evidence="3" id="KW-0813">Transport</keyword>
<comment type="caution">
    <text evidence="9">The sequence shown here is derived from an EMBL/GenBank/DDBJ whole genome shotgun (WGS) entry which is preliminary data.</text>
</comment>
<evidence type="ECO:0000256" key="3">
    <source>
        <dbReference type="ARBA" id="ARBA00022448"/>
    </source>
</evidence>
<organism evidence="9 10">
    <name type="scientific">Xaviernesmea rhizosphaerae</name>
    <dbReference type="NCBI Taxonomy" id="1672749"/>
    <lineage>
        <taxon>Bacteria</taxon>
        <taxon>Pseudomonadati</taxon>
        <taxon>Pseudomonadota</taxon>
        <taxon>Alphaproteobacteria</taxon>
        <taxon>Hyphomicrobiales</taxon>
        <taxon>Rhizobiaceae</taxon>
        <taxon>Rhizobium/Agrobacterium group</taxon>
        <taxon>Xaviernesmea</taxon>
    </lineage>
</organism>
<evidence type="ECO:0000256" key="8">
    <source>
        <dbReference type="SAM" id="Phobius"/>
    </source>
</evidence>
<dbReference type="PANTHER" id="PTHR36838">
    <property type="entry name" value="AUXIN EFFLUX CARRIER FAMILY PROTEIN"/>
    <property type="match status" value="1"/>
</dbReference>
<feature type="transmembrane region" description="Helical" evidence="8">
    <location>
        <begin position="6"/>
        <end position="22"/>
    </location>
</feature>
<evidence type="ECO:0000256" key="2">
    <source>
        <dbReference type="ARBA" id="ARBA00010145"/>
    </source>
</evidence>
<evidence type="ECO:0000313" key="10">
    <source>
        <dbReference type="Proteomes" id="UP000192652"/>
    </source>
</evidence>
<gene>
    <name evidence="9" type="ORF">BTR14_15885</name>
</gene>
<comment type="subcellular location">
    <subcellularLocation>
        <location evidence="1">Cell membrane</location>
        <topology evidence="1">Multi-pass membrane protein</topology>
    </subcellularLocation>
</comment>
<feature type="transmembrane region" description="Helical" evidence="8">
    <location>
        <begin position="177"/>
        <end position="196"/>
    </location>
</feature>
<protein>
    <submittedName>
        <fullName evidence="9">Transporter</fullName>
    </submittedName>
</protein>
<keyword evidence="4" id="KW-1003">Cell membrane</keyword>
<feature type="transmembrane region" description="Helical" evidence="8">
    <location>
        <begin position="125"/>
        <end position="147"/>
    </location>
</feature>
<dbReference type="Proteomes" id="UP000192652">
    <property type="component" value="Unassembled WGS sequence"/>
</dbReference>
<feature type="transmembrane region" description="Helical" evidence="8">
    <location>
        <begin position="262"/>
        <end position="282"/>
    </location>
</feature>
<dbReference type="InterPro" id="IPR038770">
    <property type="entry name" value="Na+/solute_symporter_sf"/>
</dbReference>
<keyword evidence="5 8" id="KW-0812">Transmembrane</keyword>
<comment type="similarity">
    <text evidence="2">Belongs to the auxin efflux carrier (TC 2.A.69) family.</text>
</comment>
<feature type="transmembrane region" description="Helical" evidence="8">
    <location>
        <begin position="64"/>
        <end position="83"/>
    </location>
</feature>
<name>A0ABX3PBR3_9HYPH</name>
<dbReference type="PANTHER" id="PTHR36838:SF3">
    <property type="entry name" value="TRANSPORTER AUXIN EFFLUX CARRIER EC FAMILY"/>
    <property type="match status" value="1"/>
</dbReference>
<evidence type="ECO:0000256" key="7">
    <source>
        <dbReference type="ARBA" id="ARBA00023136"/>
    </source>
</evidence>
<dbReference type="InterPro" id="IPR004776">
    <property type="entry name" value="Mem_transp_PIN-like"/>
</dbReference>
<keyword evidence="7 8" id="KW-0472">Membrane</keyword>
<keyword evidence="6 8" id="KW-1133">Transmembrane helix</keyword>
<feature type="transmembrane region" description="Helical" evidence="8">
    <location>
        <begin position="95"/>
        <end position="113"/>
    </location>
</feature>
<feature type="transmembrane region" description="Helical" evidence="8">
    <location>
        <begin position="294"/>
        <end position="313"/>
    </location>
</feature>
<evidence type="ECO:0000313" key="9">
    <source>
        <dbReference type="EMBL" id="OQP85379.1"/>
    </source>
</evidence>
<evidence type="ECO:0000256" key="4">
    <source>
        <dbReference type="ARBA" id="ARBA00022475"/>
    </source>
</evidence>
<dbReference type="Gene3D" id="1.20.1530.20">
    <property type="match status" value="1"/>
</dbReference>
<dbReference type="RefSeq" id="WP_081176857.1">
    <property type="nucleotide sequence ID" value="NZ_MSPX01000014.1"/>
</dbReference>
<dbReference type="Pfam" id="PF03547">
    <property type="entry name" value="Mem_trans"/>
    <property type="match status" value="1"/>
</dbReference>
<accession>A0ABX3PBR3</accession>